<protein>
    <submittedName>
        <fullName evidence="7">Radical SAM protein</fullName>
    </submittedName>
</protein>
<dbReference type="InterPro" id="IPR007197">
    <property type="entry name" value="rSAM"/>
</dbReference>
<dbReference type="CDD" id="cd01335">
    <property type="entry name" value="Radical_SAM"/>
    <property type="match status" value="1"/>
</dbReference>
<comment type="cofactor">
    <cofactor evidence="1">
        <name>[4Fe-4S] cluster</name>
        <dbReference type="ChEBI" id="CHEBI:49883"/>
    </cofactor>
</comment>
<evidence type="ECO:0000313" key="8">
    <source>
        <dbReference type="Proteomes" id="UP001164459"/>
    </source>
</evidence>
<evidence type="ECO:0000256" key="4">
    <source>
        <dbReference type="ARBA" id="ARBA00023004"/>
    </source>
</evidence>
<dbReference type="InterPro" id="IPR058240">
    <property type="entry name" value="rSAM_sf"/>
</dbReference>
<sequence>MRYEGKIYRPPSEADAYILQATVGCSWNRCTYCDMYSDKVYRERDTDACLEDLRTAAAIARSRVDKVFVGDGDALGMPMERWLAILNAASAGFPRLRRVSCYATAINILKKTPDELAALREAGLSRLYIGPESGDDATLKRIAKGSTFAEHVAAAERARAAGLELSVIVLLGIAGTERAHEHATATARLITAMDPAFASALTTTVVPKTPLHTLQTRGRFALPSVVEMLRELRTIVDEARPTDALFRTNHASNYLAIGGRLPRDRAAILATIDSAIAGEVTLRPEWARGL</sequence>
<evidence type="ECO:0000256" key="3">
    <source>
        <dbReference type="ARBA" id="ARBA00022723"/>
    </source>
</evidence>
<evidence type="ECO:0000259" key="6">
    <source>
        <dbReference type="PROSITE" id="PS51918"/>
    </source>
</evidence>
<dbReference type="PANTHER" id="PTHR43409:SF4">
    <property type="entry name" value="RADICAL SAM SUPERFAMILY PROTEIN"/>
    <property type="match status" value="1"/>
</dbReference>
<keyword evidence="2" id="KW-0949">S-adenosyl-L-methionine</keyword>
<feature type="domain" description="Radical SAM core" evidence="6">
    <location>
        <begin position="8"/>
        <end position="243"/>
    </location>
</feature>
<evidence type="ECO:0000313" key="7">
    <source>
        <dbReference type="EMBL" id="WAS90392.1"/>
    </source>
</evidence>
<keyword evidence="8" id="KW-1185">Reference proteome</keyword>
<keyword evidence="5" id="KW-0411">Iron-sulfur</keyword>
<keyword evidence="3" id="KW-0479">Metal-binding</keyword>
<dbReference type="InterPro" id="IPR013785">
    <property type="entry name" value="Aldolase_TIM"/>
</dbReference>
<keyword evidence="4" id="KW-0408">Iron</keyword>
<accession>A0ABY7GTW7</accession>
<dbReference type="Pfam" id="PF04055">
    <property type="entry name" value="Radical_SAM"/>
    <property type="match status" value="1"/>
</dbReference>
<dbReference type="SFLD" id="SFLDS00029">
    <property type="entry name" value="Radical_SAM"/>
    <property type="match status" value="1"/>
</dbReference>
<evidence type="ECO:0000256" key="1">
    <source>
        <dbReference type="ARBA" id="ARBA00001966"/>
    </source>
</evidence>
<dbReference type="RefSeq" id="WP_269032720.1">
    <property type="nucleotide sequence ID" value="NZ_CP114040.1"/>
</dbReference>
<dbReference type="InterPro" id="IPR051198">
    <property type="entry name" value="BchE-like"/>
</dbReference>
<dbReference type="PROSITE" id="PS51918">
    <property type="entry name" value="RADICAL_SAM"/>
    <property type="match status" value="1"/>
</dbReference>
<dbReference type="SFLD" id="SFLDG01082">
    <property type="entry name" value="B12-binding_domain_containing"/>
    <property type="match status" value="1"/>
</dbReference>
<evidence type="ECO:0000256" key="2">
    <source>
        <dbReference type="ARBA" id="ARBA00022691"/>
    </source>
</evidence>
<dbReference type="Proteomes" id="UP001164459">
    <property type="component" value="Chromosome"/>
</dbReference>
<dbReference type="EMBL" id="CP114040">
    <property type="protein sequence ID" value="WAS90392.1"/>
    <property type="molecule type" value="Genomic_DNA"/>
</dbReference>
<gene>
    <name evidence="7" type="ORF">O0S08_29745</name>
</gene>
<evidence type="ECO:0000256" key="5">
    <source>
        <dbReference type="ARBA" id="ARBA00023014"/>
    </source>
</evidence>
<dbReference type="Gene3D" id="3.20.20.70">
    <property type="entry name" value="Aldolase class I"/>
    <property type="match status" value="1"/>
</dbReference>
<dbReference type="SFLD" id="SFLDG01095">
    <property type="entry name" value="Uncharacterised_Radical_SAM_Su"/>
    <property type="match status" value="1"/>
</dbReference>
<dbReference type="PANTHER" id="PTHR43409">
    <property type="entry name" value="ANAEROBIC MAGNESIUM-PROTOPORPHYRIN IX MONOMETHYL ESTER CYCLASE-RELATED"/>
    <property type="match status" value="1"/>
</dbReference>
<name>A0ABY7GTW7_9BACT</name>
<reference evidence="7" key="1">
    <citation type="submission" date="2022-11" db="EMBL/GenBank/DDBJ databases">
        <title>Minimal conservation of predation-associated metabolite biosynthetic gene clusters underscores biosynthetic potential of Myxococcota including descriptions for ten novel species: Archangium lansinium sp. nov., Myxococcus landrumus sp. nov., Nannocystis bai.</title>
        <authorList>
            <person name="Ahearne A."/>
            <person name="Stevens C."/>
            <person name="Dowd S."/>
        </authorList>
    </citation>
    <scope>NUCLEOTIDE SEQUENCE</scope>
    <source>
        <strain evidence="7">Fl3</strain>
    </source>
</reference>
<dbReference type="SUPFAM" id="SSF102114">
    <property type="entry name" value="Radical SAM enzymes"/>
    <property type="match status" value="1"/>
</dbReference>
<proteinExistence type="predicted"/>
<organism evidence="7 8">
    <name type="scientific">Nannocystis punicea</name>
    <dbReference type="NCBI Taxonomy" id="2995304"/>
    <lineage>
        <taxon>Bacteria</taxon>
        <taxon>Pseudomonadati</taxon>
        <taxon>Myxococcota</taxon>
        <taxon>Polyangia</taxon>
        <taxon>Nannocystales</taxon>
        <taxon>Nannocystaceae</taxon>
        <taxon>Nannocystis</taxon>
    </lineage>
</organism>
<dbReference type="InterPro" id="IPR006638">
    <property type="entry name" value="Elp3/MiaA/NifB-like_rSAM"/>
</dbReference>
<dbReference type="SMART" id="SM00729">
    <property type="entry name" value="Elp3"/>
    <property type="match status" value="1"/>
</dbReference>